<sequence length="275" mass="29993">MKILLTGADGFLGSNLVRELLERGHKVRALVEPGRESASLKGLDVEICQADILDLSKVKDAVNGCGSIIHTAAVTATWPSRSKIVKKVNIQGTRNIIDAAKERGVRRLVYVGSANSFGFGPKEDPGDEKKPYSASRYGLDYFNSKHHAQSMVLEEVRDNGLKAVIVNPTFMVGPYDAKPGFCVIILAIYMGRMPGCAAGGRNYIHVRDVAVGIANAYEKGRIGECYILGNRNLSYRELFDMIANEIGAKVPKFNYPGMLIKIYGMSASVFGTIMK</sequence>
<evidence type="ECO:0000313" key="2">
    <source>
        <dbReference type="EMBL" id="KKK81274.1"/>
    </source>
</evidence>
<protein>
    <recommendedName>
        <fullName evidence="1">NAD-dependent epimerase/dehydratase domain-containing protein</fullName>
    </recommendedName>
</protein>
<dbReference type="GO" id="GO:0005737">
    <property type="term" value="C:cytoplasm"/>
    <property type="evidence" value="ECO:0007669"/>
    <property type="project" value="TreeGrafter"/>
</dbReference>
<name>A0A0F9AS45_9ZZZZ</name>
<dbReference type="InterPro" id="IPR051783">
    <property type="entry name" value="NAD(P)-dependent_oxidoreduct"/>
</dbReference>
<dbReference type="SUPFAM" id="SSF51735">
    <property type="entry name" value="NAD(P)-binding Rossmann-fold domains"/>
    <property type="match status" value="1"/>
</dbReference>
<evidence type="ECO:0000259" key="1">
    <source>
        <dbReference type="Pfam" id="PF01370"/>
    </source>
</evidence>
<dbReference type="Gene3D" id="3.40.50.720">
    <property type="entry name" value="NAD(P)-binding Rossmann-like Domain"/>
    <property type="match status" value="1"/>
</dbReference>
<dbReference type="Pfam" id="PF01370">
    <property type="entry name" value="Epimerase"/>
    <property type="match status" value="1"/>
</dbReference>
<dbReference type="InterPro" id="IPR036291">
    <property type="entry name" value="NAD(P)-bd_dom_sf"/>
</dbReference>
<dbReference type="PANTHER" id="PTHR48079">
    <property type="entry name" value="PROTEIN YEEZ"/>
    <property type="match status" value="1"/>
</dbReference>
<gene>
    <name evidence="2" type="ORF">LCGC14_2815130</name>
</gene>
<dbReference type="GO" id="GO:0004029">
    <property type="term" value="F:aldehyde dehydrogenase (NAD+) activity"/>
    <property type="evidence" value="ECO:0007669"/>
    <property type="project" value="TreeGrafter"/>
</dbReference>
<proteinExistence type="predicted"/>
<organism evidence="2">
    <name type="scientific">marine sediment metagenome</name>
    <dbReference type="NCBI Taxonomy" id="412755"/>
    <lineage>
        <taxon>unclassified sequences</taxon>
        <taxon>metagenomes</taxon>
        <taxon>ecological metagenomes</taxon>
    </lineage>
</organism>
<dbReference type="EMBL" id="LAZR01053195">
    <property type="protein sequence ID" value="KKK81274.1"/>
    <property type="molecule type" value="Genomic_DNA"/>
</dbReference>
<comment type="caution">
    <text evidence="2">The sequence shown here is derived from an EMBL/GenBank/DDBJ whole genome shotgun (WGS) entry which is preliminary data.</text>
</comment>
<feature type="domain" description="NAD-dependent epimerase/dehydratase" evidence="1">
    <location>
        <begin position="3"/>
        <end position="229"/>
    </location>
</feature>
<reference evidence="2" key="1">
    <citation type="journal article" date="2015" name="Nature">
        <title>Complex archaea that bridge the gap between prokaryotes and eukaryotes.</title>
        <authorList>
            <person name="Spang A."/>
            <person name="Saw J.H."/>
            <person name="Jorgensen S.L."/>
            <person name="Zaremba-Niedzwiedzka K."/>
            <person name="Martijn J."/>
            <person name="Lind A.E."/>
            <person name="van Eijk R."/>
            <person name="Schleper C."/>
            <person name="Guy L."/>
            <person name="Ettema T.J."/>
        </authorList>
    </citation>
    <scope>NUCLEOTIDE SEQUENCE</scope>
</reference>
<dbReference type="InterPro" id="IPR001509">
    <property type="entry name" value="Epimerase_deHydtase"/>
</dbReference>
<feature type="non-terminal residue" evidence="2">
    <location>
        <position position="275"/>
    </location>
</feature>
<dbReference type="PANTHER" id="PTHR48079:SF6">
    <property type="entry name" value="NAD(P)-BINDING DOMAIN-CONTAINING PROTEIN-RELATED"/>
    <property type="match status" value="1"/>
</dbReference>
<accession>A0A0F9AS45</accession>
<dbReference type="AlphaFoldDB" id="A0A0F9AS45"/>